<dbReference type="AlphaFoldDB" id="A0A444YXQ6"/>
<dbReference type="InterPro" id="IPR038945">
    <property type="entry name" value="MBD13-like"/>
</dbReference>
<protein>
    <recommendedName>
        <fullName evidence="7">MBD domain-containing protein</fullName>
    </recommendedName>
</protein>
<comment type="caution">
    <text evidence="8">The sequence shown here is derived from an EMBL/GenBank/DDBJ whole genome shotgun (WGS) entry which is preliminary data.</text>
</comment>
<dbReference type="SUPFAM" id="SSF54171">
    <property type="entry name" value="DNA-binding domain"/>
    <property type="match status" value="1"/>
</dbReference>
<evidence type="ECO:0000313" key="8">
    <source>
        <dbReference type="EMBL" id="RYR06719.1"/>
    </source>
</evidence>
<gene>
    <name evidence="8" type="ORF">Ahy_B05g074018</name>
</gene>
<sequence>MEDPSSGDCLPQGWTVEVKVRKNGRRDKYYIDPASGYVFRSLRDVDRYLESGEIGRNAFKPKDNSDTELKADKFSVRIATFGLIPVSTTKPTVSVSMGLNSDSDRISNDQQDQKPVCSAEYASTPISENTSAQCVMGTKSTTLGSDQIEGKASEEDSQAKQLPQNEQMENEKSQKRQRRKKEINLPRRSSKRLAGIQLDPVPELVTRSRARRAAVKQSGQGETIRNEDKSSNSLPNAAAKRMNVTDGGSETKCKSESAANMLQSTKFSTPERLPNKTTEEDGSNKDQECFSFWPQENNATMKDPVLDYSHEFPLKELLQDPCIAFAIQTLTGETFEMQVSGESSEHSEALTANMGGDDKGGCNVFSHPENYAIIPQQHAGAAETAIKTNENQTGSSSSEKELDVSWMDPCIEFAIKTLTGSIPLDSEQNPKNCIQQQLSSSNTNPGDMAYKQEPMFKESFVDPAASSTHKKC</sequence>
<dbReference type="Gene3D" id="3.30.890.10">
    <property type="entry name" value="Methyl-cpg-binding Protein 2, Chain A"/>
    <property type="match status" value="1"/>
</dbReference>
<dbReference type="PANTHER" id="PTHR34067">
    <property type="entry name" value="OS04G0193200 PROTEIN"/>
    <property type="match status" value="1"/>
</dbReference>
<dbReference type="InterPro" id="IPR016177">
    <property type="entry name" value="DNA-bd_dom_sf"/>
</dbReference>
<reference evidence="8 9" key="1">
    <citation type="submission" date="2019-01" db="EMBL/GenBank/DDBJ databases">
        <title>Sequencing of cultivated peanut Arachis hypogaea provides insights into genome evolution and oil improvement.</title>
        <authorList>
            <person name="Chen X."/>
        </authorList>
    </citation>
    <scope>NUCLEOTIDE SEQUENCE [LARGE SCALE GENOMIC DNA]</scope>
    <source>
        <strain evidence="9">cv. Fuhuasheng</strain>
        <tissue evidence="8">Leaves</tissue>
    </source>
</reference>
<evidence type="ECO:0000256" key="5">
    <source>
        <dbReference type="ARBA" id="ARBA00023242"/>
    </source>
</evidence>
<feature type="region of interest" description="Disordered" evidence="6">
    <location>
        <begin position="92"/>
        <end position="118"/>
    </location>
</feature>
<comment type="subcellular location">
    <subcellularLocation>
        <location evidence="1">Nucleus</location>
    </subcellularLocation>
</comment>
<feature type="domain" description="MBD" evidence="7">
    <location>
        <begin position="1"/>
        <end position="74"/>
    </location>
</feature>
<evidence type="ECO:0000313" key="9">
    <source>
        <dbReference type="Proteomes" id="UP000289738"/>
    </source>
</evidence>
<proteinExistence type="predicted"/>
<dbReference type="PANTHER" id="PTHR34067:SF24">
    <property type="entry name" value="METHYL-CPG-BINDING DOMAIN-CONTAINING PROTEIN 13"/>
    <property type="match status" value="1"/>
</dbReference>
<dbReference type="EMBL" id="SDMP01000015">
    <property type="protein sequence ID" value="RYR06719.1"/>
    <property type="molecule type" value="Genomic_DNA"/>
</dbReference>
<evidence type="ECO:0000256" key="2">
    <source>
        <dbReference type="ARBA" id="ARBA00023015"/>
    </source>
</evidence>
<keyword evidence="3" id="KW-0238">DNA-binding</keyword>
<organism evidence="8 9">
    <name type="scientific">Arachis hypogaea</name>
    <name type="common">Peanut</name>
    <dbReference type="NCBI Taxonomy" id="3818"/>
    <lineage>
        <taxon>Eukaryota</taxon>
        <taxon>Viridiplantae</taxon>
        <taxon>Streptophyta</taxon>
        <taxon>Embryophyta</taxon>
        <taxon>Tracheophyta</taxon>
        <taxon>Spermatophyta</taxon>
        <taxon>Magnoliopsida</taxon>
        <taxon>eudicotyledons</taxon>
        <taxon>Gunneridae</taxon>
        <taxon>Pentapetalae</taxon>
        <taxon>rosids</taxon>
        <taxon>fabids</taxon>
        <taxon>Fabales</taxon>
        <taxon>Fabaceae</taxon>
        <taxon>Papilionoideae</taxon>
        <taxon>50 kb inversion clade</taxon>
        <taxon>dalbergioids sensu lato</taxon>
        <taxon>Dalbergieae</taxon>
        <taxon>Pterocarpus clade</taxon>
        <taxon>Arachis</taxon>
    </lineage>
</organism>
<dbReference type="PROSITE" id="PS50982">
    <property type="entry name" value="MBD"/>
    <property type="match status" value="1"/>
</dbReference>
<keyword evidence="2" id="KW-0805">Transcription regulation</keyword>
<evidence type="ECO:0000256" key="3">
    <source>
        <dbReference type="ARBA" id="ARBA00023125"/>
    </source>
</evidence>
<evidence type="ECO:0000259" key="7">
    <source>
        <dbReference type="PROSITE" id="PS50982"/>
    </source>
</evidence>
<evidence type="ECO:0000256" key="6">
    <source>
        <dbReference type="SAM" id="MobiDB-lite"/>
    </source>
</evidence>
<dbReference type="InterPro" id="IPR001739">
    <property type="entry name" value="Methyl_CpG_DNA-bd"/>
</dbReference>
<evidence type="ECO:0000256" key="1">
    <source>
        <dbReference type="ARBA" id="ARBA00004123"/>
    </source>
</evidence>
<keyword evidence="4" id="KW-0804">Transcription</keyword>
<feature type="compositionally biased region" description="Polar residues" evidence="6">
    <location>
        <begin position="257"/>
        <end position="268"/>
    </location>
</feature>
<keyword evidence="5" id="KW-0539">Nucleus</keyword>
<dbReference type="Proteomes" id="UP000289738">
    <property type="component" value="Chromosome B05"/>
</dbReference>
<feature type="compositionally biased region" description="Polar residues" evidence="6">
    <location>
        <begin position="92"/>
        <end position="101"/>
    </location>
</feature>
<feature type="compositionally biased region" description="Basic and acidic residues" evidence="6">
    <location>
        <begin position="273"/>
        <end position="288"/>
    </location>
</feature>
<name>A0A444YXQ6_ARAHY</name>
<keyword evidence="9" id="KW-1185">Reference proteome</keyword>
<feature type="compositionally biased region" description="Basic and acidic residues" evidence="6">
    <location>
        <begin position="148"/>
        <end position="158"/>
    </location>
</feature>
<accession>A0A444YXQ6</accession>
<dbReference type="GO" id="GO:0003677">
    <property type="term" value="F:DNA binding"/>
    <property type="evidence" value="ECO:0007669"/>
    <property type="project" value="UniProtKB-KW"/>
</dbReference>
<dbReference type="GO" id="GO:0005634">
    <property type="term" value="C:nucleus"/>
    <property type="evidence" value="ECO:0007669"/>
    <property type="project" value="UniProtKB-SubCell"/>
</dbReference>
<dbReference type="Pfam" id="PF01429">
    <property type="entry name" value="MBD"/>
    <property type="match status" value="1"/>
</dbReference>
<evidence type="ECO:0000256" key="4">
    <source>
        <dbReference type="ARBA" id="ARBA00023163"/>
    </source>
</evidence>
<feature type="region of interest" description="Disordered" evidence="6">
    <location>
        <begin position="143"/>
        <end position="289"/>
    </location>
</feature>